<dbReference type="InterPro" id="IPR011990">
    <property type="entry name" value="TPR-like_helical_dom_sf"/>
</dbReference>
<evidence type="ECO:0000313" key="3">
    <source>
        <dbReference type="EMBL" id="CAK9172463.1"/>
    </source>
</evidence>
<accession>A0ABC8TSN3</accession>
<reference evidence="3 4" key="1">
    <citation type="submission" date="2024-02" db="EMBL/GenBank/DDBJ databases">
        <authorList>
            <person name="Vignale AGUSTIN F."/>
            <person name="Sosa J E."/>
            <person name="Modenutti C."/>
        </authorList>
    </citation>
    <scope>NUCLEOTIDE SEQUENCE [LARGE SCALE GENOMIC DNA]</scope>
</reference>
<sequence>MPLVSYNIMLNIYATAGLYCEAEELFHAMQRDGWSPDSYTYLALVRAYTEGLKYSEAEKAIFSMQKQRISPSCAHFNLLLLAFAKAGLIAEAQRVYGELIAAGLTPDLKCNQNMLRGYMDYGHVEEGISFFERICGSVEPDRFVMSAAVHFYKLAGMELKAKGVLHTMSSMGIPLLKNLEVGSKRSSLICQK</sequence>
<dbReference type="InterPro" id="IPR002885">
    <property type="entry name" value="PPR_rpt"/>
</dbReference>
<evidence type="ECO:0000313" key="4">
    <source>
        <dbReference type="Proteomes" id="UP001642360"/>
    </source>
</evidence>
<dbReference type="AlphaFoldDB" id="A0ABC8TSN3"/>
<proteinExistence type="predicted"/>
<keyword evidence="4" id="KW-1185">Reference proteome</keyword>
<protein>
    <recommendedName>
        <fullName evidence="5">Pentatricopeptide repeat-containing protein</fullName>
    </recommendedName>
</protein>
<dbReference type="PANTHER" id="PTHR46862:SF5">
    <property type="entry name" value="OS02G0170000 PROTEIN"/>
    <property type="match status" value="1"/>
</dbReference>
<keyword evidence="1" id="KW-0677">Repeat</keyword>
<dbReference type="Pfam" id="PF01535">
    <property type="entry name" value="PPR"/>
    <property type="match status" value="1"/>
</dbReference>
<dbReference type="PROSITE" id="PS51375">
    <property type="entry name" value="PPR"/>
    <property type="match status" value="3"/>
</dbReference>
<feature type="repeat" description="PPR" evidence="2">
    <location>
        <begin position="2"/>
        <end position="36"/>
    </location>
</feature>
<evidence type="ECO:0008006" key="5">
    <source>
        <dbReference type="Google" id="ProtNLM"/>
    </source>
</evidence>
<evidence type="ECO:0000256" key="2">
    <source>
        <dbReference type="PROSITE-ProRule" id="PRU00708"/>
    </source>
</evidence>
<name>A0ABC8TSN3_9AQUA</name>
<organism evidence="3 4">
    <name type="scientific">Ilex paraguariensis</name>
    <name type="common">yerba mate</name>
    <dbReference type="NCBI Taxonomy" id="185542"/>
    <lineage>
        <taxon>Eukaryota</taxon>
        <taxon>Viridiplantae</taxon>
        <taxon>Streptophyta</taxon>
        <taxon>Embryophyta</taxon>
        <taxon>Tracheophyta</taxon>
        <taxon>Spermatophyta</taxon>
        <taxon>Magnoliopsida</taxon>
        <taxon>eudicotyledons</taxon>
        <taxon>Gunneridae</taxon>
        <taxon>Pentapetalae</taxon>
        <taxon>asterids</taxon>
        <taxon>campanulids</taxon>
        <taxon>Aquifoliales</taxon>
        <taxon>Aquifoliaceae</taxon>
        <taxon>Ilex</taxon>
    </lineage>
</organism>
<dbReference type="Proteomes" id="UP001642360">
    <property type="component" value="Unassembled WGS sequence"/>
</dbReference>
<evidence type="ECO:0000256" key="1">
    <source>
        <dbReference type="ARBA" id="ARBA00022737"/>
    </source>
</evidence>
<dbReference type="Pfam" id="PF13041">
    <property type="entry name" value="PPR_2"/>
    <property type="match status" value="1"/>
</dbReference>
<feature type="repeat" description="PPR" evidence="2">
    <location>
        <begin position="72"/>
        <end position="106"/>
    </location>
</feature>
<dbReference type="PANTHER" id="PTHR46862">
    <property type="entry name" value="OS07G0661900 PROTEIN"/>
    <property type="match status" value="1"/>
</dbReference>
<dbReference type="Gene3D" id="1.25.40.10">
    <property type="entry name" value="Tetratricopeptide repeat domain"/>
    <property type="match status" value="1"/>
</dbReference>
<dbReference type="NCBIfam" id="TIGR00756">
    <property type="entry name" value="PPR"/>
    <property type="match status" value="1"/>
</dbReference>
<dbReference type="EMBL" id="CAUOFW020006002">
    <property type="protein sequence ID" value="CAK9172463.1"/>
    <property type="molecule type" value="Genomic_DNA"/>
</dbReference>
<feature type="repeat" description="PPR" evidence="2">
    <location>
        <begin position="37"/>
        <end position="71"/>
    </location>
</feature>
<gene>
    <name evidence="3" type="ORF">ILEXP_LOCUS42117</name>
</gene>
<comment type="caution">
    <text evidence="3">The sequence shown here is derived from an EMBL/GenBank/DDBJ whole genome shotgun (WGS) entry which is preliminary data.</text>
</comment>